<dbReference type="GO" id="GO:0008610">
    <property type="term" value="P:lipid biosynthetic process"/>
    <property type="evidence" value="ECO:0007669"/>
    <property type="project" value="TreeGrafter"/>
</dbReference>
<evidence type="ECO:0000313" key="3">
    <source>
        <dbReference type="EMBL" id="WTP87061.1"/>
    </source>
</evidence>
<sequence>MTVPTAHTERANVRVLAVQYPGRQDGCAEPVVESVARLADEIARLPAASQLASPPVLFGHSLGALVAFGTGCPARVPLRWRACSSPAPLPLGRAGTTNSYEAAADGILPAPVAC</sequence>
<dbReference type="InterPro" id="IPR001031">
    <property type="entry name" value="Thioesterase"/>
</dbReference>
<keyword evidence="3" id="KW-0378">Hydrolase</keyword>
<protein>
    <submittedName>
        <fullName evidence="3">Alpha/beta fold hydrolase</fullName>
    </submittedName>
</protein>
<dbReference type="InterPro" id="IPR012223">
    <property type="entry name" value="TEII"/>
</dbReference>
<dbReference type="GO" id="GO:0016787">
    <property type="term" value="F:hydrolase activity"/>
    <property type="evidence" value="ECO:0007669"/>
    <property type="project" value="UniProtKB-KW"/>
</dbReference>
<evidence type="ECO:0000259" key="2">
    <source>
        <dbReference type="Pfam" id="PF00975"/>
    </source>
</evidence>
<dbReference type="Gene3D" id="3.40.50.1820">
    <property type="entry name" value="alpha/beta hydrolase"/>
    <property type="match status" value="1"/>
</dbReference>
<organism evidence="3">
    <name type="scientific">Streptomyces sp. NBC_00180</name>
    <dbReference type="NCBI Taxonomy" id="2903632"/>
    <lineage>
        <taxon>Bacteria</taxon>
        <taxon>Bacillati</taxon>
        <taxon>Actinomycetota</taxon>
        <taxon>Actinomycetes</taxon>
        <taxon>Kitasatosporales</taxon>
        <taxon>Streptomycetaceae</taxon>
        <taxon>Streptomyces</taxon>
    </lineage>
</organism>
<name>A0AAU1HW75_9ACTN</name>
<reference evidence="3" key="1">
    <citation type="submission" date="2022-10" db="EMBL/GenBank/DDBJ databases">
        <title>The complete genomes of actinobacterial strains from the NBC collection.</title>
        <authorList>
            <person name="Joergensen T.S."/>
            <person name="Alvarez Arevalo M."/>
            <person name="Sterndorff E.B."/>
            <person name="Faurdal D."/>
            <person name="Vuksanovic O."/>
            <person name="Mourched A.-S."/>
            <person name="Charusanti P."/>
            <person name="Shaw S."/>
            <person name="Blin K."/>
            <person name="Weber T."/>
        </authorList>
    </citation>
    <scope>NUCLEOTIDE SEQUENCE</scope>
    <source>
        <strain evidence="3">NBC 00180</strain>
    </source>
</reference>
<dbReference type="SUPFAM" id="SSF53474">
    <property type="entry name" value="alpha/beta-Hydrolases"/>
    <property type="match status" value="1"/>
</dbReference>
<dbReference type="Pfam" id="PF00975">
    <property type="entry name" value="Thioesterase"/>
    <property type="match status" value="1"/>
</dbReference>
<proteinExistence type="inferred from homology"/>
<dbReference type="EMBL" id="CP108140">
    <property type="protein sequence ID" value="WTP87061.1"/>
    <property type="molecule type" value="Genomic_DNA"/>
</dbReference>
<dbReference type="PANTHER" id="PTHR11487">
    <property type="entry name" value="THIOESTERASE"/>
    <property type="match status" value="1"/>
</dbReference>
<accession>A0AAU1HW75</accession>
<evidence type="ECO:0000256" key="1">
    <source>
        <dbReference type="ARBA" id="ARBA00007169"/>
    </source>
</evidence>
<feature type="domain" description="Thioesterase" evidence="2">
    <location>
        <begin position="11"/>
        <end position="70"/>
    </location>
</feature>
<comment type="similarity">
    <text evidence="1">Belongs to the thioesterase family.</text>
</comment>
<gene>
    <name evidence="3" type="ORF">OG477_17540</name>
</gene>
<dbReference type="InterPro" id="IPR029058">
    <property type="entry name" value="AB_hydrolase_fold"/>
</dbReference>
<dbReference type="AlphaFoldDB" id="A0AAU1HW75"/>
<dbReference type="PANTHER" id="PTHR11487:SF0">
    <property type="entry name" value="S-ACYL FATTY ACID SYNTHASE THIOESTERASE, MEDIUM CHAIN"/>
    <property type="match status" value="1"/>
</dbReference>